<dbReference type="SMR" id="A0A1H6BQK4"/>
<dbReference type="SUPFAM" id="SSF52949">
    <property type="entry name" value="Macro domain-like"/>
    <property type="match status" value="1"/>
</dbReference>
<protein>
    <submittedName>
        <fullName evidence="3">O-acetyl-ADP-ribose deacetylase (Regulator of RNase III), contains Macro domain</fullName>
    </submittedName>
</protein>
<organism evidence="3 6">
    <name type="scientific">Saccharopolyspora kobensis</name>
    <dbReference type="NCBI Taxonomy" id="146035"/>
    <lineage>
        <taxon>Bacteria</taxon>
        <taxon>Bacillati</taxon>
        <taxon>Actinomycetota</taxon>
        <taxon>Actinomycetes</taxon>
        <taxon>Pseudonocardiales</taxon>
        <taxon>Pseudonocardiaceae</taxon>
        <taxon>Saccharopolyspora</taxon>
    </lineage>
</organism>
<keyword evidence="5" id="KW-1185">Reference proteome</keyword>
<proteinExistence type="predicted"/>
<gene>
    <name evidence="3" type="ORF">SAMN02982929_02765</name>
    <name evidence="4" type="ORF">SAMN05216506_1014</name>
</gene>
<dbReference type="AlphaFoldDB" id="A0A1H6BQK4"/>
<dbReference type="Proteomes" id="UP000199690">
    <property type="component" value="Unassembled WGS sequence"/>
</dbReference>
<dbReference type="PROSITE" id="PS51154">
    <property type="entry name" value="MACRO"/>
    <property type="match status" value="1"/>
</dbReference>
<evidence type="ECO:0000259" key="2">
    <source>
        <dbReference type="PROSITE" id="PS51154"/>
    </source>
</evidence>
<reference evidence="5 6" key="1">
    <citation type="submission" date="2016-10" db="EMBL/GenBank/DDBJ databases">
        <authorList>
            <person name="Varghese N."/>
            <person name="Submissions S."/>
        </authorList>
    </citation>
    <scope>NUCLEOTIDE SEQUENCE [LARGE SCALE GENOMIC DNA]</scope>
    <source>
        <strain evidence="6">ATCC 20501</strain>
        <strain evidence="4 5">CGMCC 4.3529</strain>
    </source>
</reference>
<evidence type="ECO:0000313" key="4">
    <source>
        <dbReference type="EMBL" id="SFC12317.1"/>
    </source>
</evidence>
<evidence type="ECO:0000313" key="6">
    <source>
        <dbReference type="Proteomes" id="UP000236729"/>
    </source>
</evidence>
<dbReference type="RefSeq" id="WP_093344501.1">
    <property type="nucleotide sequence ID" value="NZ_FNVB01000004.1"/>
</dbReference>
<feature type="domain" description="Macro" evidence="2">
    <location>
        <begin position="1"/>
        <end position="159"/>
    </location>
</feature>
<dbReference type="EMBL" id="FNVB01000004">
    <property type="protein sequence ID" value="SEG62912.1"/>
    <property type="molecule type" value="Genomic_DNA"/>
</dbReference>
<dbReference type="InterPro" id="IPR050892">
    <property type="entry name" value="ADP-ribose_metab_enzymes"/>
</dbReference>
<dbReference type="Gene3D" id="3.40.220.10">
    <property type="entry name" value="Leucine Aminopeptidase, subunit E, domain 1"/>
    <property type="match status" value="1"/>
</dbReference>
<dbReference type="Pfam" id="PF01661">
    <property type="entry name" value="Macro"/>
    <property type="match status" value="1"/>
</dbReference>
<dbReference type="GO" id="GO:0140291">
    <property type="term" value="P:peptidyl-glutamate ADP-deribosylation"/>
    <property type="evidence" value="ECO:0007669"/>
    <property type="project" value="TreeGrafter"/>
</dbReference>
<dbReference type="PANTHER" id="PTHR12521">
    <property type="entry name" value="PROTEIN C6ORF130"/>
    <property type="match status" value="1"/>
</dbReference>
<dbReference type="InterPro" id="IPR002589">
    <property type="entry name" value="Macro_dom"/>
</dbReference>
<sequence length="159" mass="17231">MAGIDYVRGDATAPQGEGVKVIAHVCNDLGGWGKGFVVAISRRWPEPEQEYRRWHRERAGNDFALGAVQFVQAGQRIWVANMVGQRGMRRGSKGVPVRYEAIDVALGSVADKALELGASVHMPRIGCGLAGGKWSQVEPLIQDRLVARGVPVTVYDHAA</sequence>
<evidence type="ECO:0000313" key="5">
    <source>
        <dbReference type="Proteomes" id="UP000199690"/>
    </source>
</evidence>
<dbReference type="Proteomes" id="UP000236729">
    <property type="component" value="Unassembled WGS sequence"/>
</dbReference>
<evidence type="ECO:0000256" key="1">
    <source>
        <dbReference type="ARBA" id="ARBA00035885"/>
    </source>
</evidence>
<reference evidence="3" key="2">
    <citation type="submission" date="2016-10" db="EMBL/GenBank/DDBJ databases">
        <authorList>
            <person name="de Groot N.N."/>
        </authorList>
    </citation>
    <scope>NUCLEOTIDE SEQUENCE [LARGE SCALE GENOMIC DNA]</scope>
    <source>
        <strain evidence="3">ATCC 20501</strain>
    </source>
</reference>
<accession>A0A1I1GKL4</accession>
<dbReference type="PANTHER" id="PTHR12521:SF0">
    <property type="entry name" value="ADP-RIBOSE GLYCOHYDROLASE OARD1"/>
    <property type="match status" value="1"/>
</dbReference>
<comment type="catalytic activity">
    <reaction evidence="1">
        <text>an N-(ADP-alpha-D-ribosyl)-thymidine in DNA + H2O = a thymidine in DNA + ADP-D-ribose</text>
        <dbReference type="Rhea" id="RHEA:71655"/>
        <dbReference type="Rhea" id="RHEA-COMP:13556"/>
        <dbReference type="Rhea" id="RHEA-COMP:18051"/>
        <dbReference type="ChEBI" id="CHEBI:15377"/>
        <dbReference type="ChEBI" id="CHEBI:57967"/>
        <dbReference type="ChEBI" id="CHEBI:137386"/>
        <dbReference type="ChEBI" id="CHEBI:191199"/>
    </reaction>
    <physiologicalReaction direction="left-to-right" evidence="1">
        <dbReference type="Rhea" id="RHEA:71656"/>
    </physiologicalReaction>
</comment>
<dbReference type="EMBL" id="FOME01000001">
    <property type="protein sequence ID" value="SFC12317.1"/>
    <property type="molecule type" value="Genomic_DNA"/>
</dbReference>
<dbReference type="InterPro" id="IPR043472">
    <property type="entry name" value="Macro_dom-like"/>
</dbReference>
<name>A0A1H6BQK4_9PSEU</name>
<dbReference type="SMART" id="SM00506">
    <property type="entry name" value="A1pp"/>
    <property type="match status" value="1"/>
</dbReference>
<accession>A0A1H6BQK4</accession>
<dbReference type="CDD" id="cd02901">
    <property type="entry name" value="Macro_Poa1p-like"/>
    <property type="match status" value="1"/>
</dbReference>
<evidence type="ECO:0000313" key="3">
    <source>
        <dbReference type="EMBL" id="SEG62912.1"/>
    </source>
</evidence>